<reference evidence="2 3" key="1">
    <citation type="submission" date="2006-06" db="EMBL/GenBank/DDBJ databases">
        <authorList>
            <person name="Moran M.A."/>
            <person name="Ferriera S."/>
            <person name="Johnson J."/>
            <person name="Kravitz S."/>
            <person name="Beeson K."/>
            <person name="Sutton G."/>
            <person name="Rogers Y.-H."/>
            <person name="Friedman R."/>
            <person name="Frazier M."/>
            <person name="Venter J.C."/>
        </authorList>
    </citation>
    <scope>NUCLEOTIDE SEQUENCE [LARGE SCALE GENOMIC DNA]</scope>
    <source>
        <strain evidence="2 3">E-37</strain>
    </source>
</reference>
<evidence type="ECO:0000313" key="3">
    <source>
        <dbReference type="Proteomes" id="UP000005713"/>
    </source>
</evidence>
<keyword evidence="1" id="KW-1133">Transmembrane helix</keyword>
<keyword evidence="1" id="KW-0472">Membrane</keyword>
<feature type="transmembrane region" description="Helical" evidence="1">
    <location>
        <begin position="96"/>
        <end position="117"/>
    </location>
</feature>
<feature type="transmembrane region" description="Helical" evidence="1">
    <location>
        <begin position="45"/>
        <end position="65"/>
    </location>
</feature>
<dbReference type="AlphaFoldDB" id="A3K262"/>
<name>A3K262_SAGS3</name>
<comment type="caution">
    <text evidence="2">The sequence shown here is derived from an EMBL/GenBank/DDBJ whole genome shotgun (WGS) entry which is preliminary data.</text>
</comment>
<sequence length="130" mass="13378">MAKSLDGLMCGLRISLAGALAYTASEHFILPPQSPDALLLQGAHAPLVATILSGLLWLIAASLMFGVRTRMVAALGLTTYAAMALLLPGLDRMTAQPYLSAAIVACLALPVILAGGGDHSLVRGGWRAAL</sequence>
<protein>
    <submittedName>
        <fullName evidence="2">Uncharacterized protein</fullName>
    </submittedName>
</protein>
<feature type="transmembrane region" description="Helical" evidence="1">
    <location>
        <begin position="72"/>
        <end position="90"/>
    </location>
</feature>
<dbReference type="Proteomes" id="UP000005713">
    <property type="component" value="Unassembled WGS sequence"/>
</dbReference>
<dbReference type="EMBL" id="AAYA01000004">
    <property type="protein sequence ID" value="EBA09008.1"/>
    <property type="molecule type" value="Genomic_DNA"/>
</dbReference>
<accession>A3K262</accession>
<keyword evidence="3" id="KW-1185">Reference proteome</keyword>
<evidence type="ECO:0000256" key="1">
    <source>
        <dbReference type="SAM" id="Phobius"/>
    </source>
</evidence>
<dbReference type="RefSeq" id="WP_005858012.1">
    <property type="nucleotide sequence ID" value="NZ_AAYA01000004.1"/>
</dbReference>
<dbReference type="OrthoDB" id="7859306at2"/>
<evidence type="ECO:0000313" key="2">
    <source>
        <dbReference type="EMBL" id="EBA09008.1"/>
    </source>
</evidence>
<proteinExistence type="predicted"/>
<organism evidence="2 3">
    <name type="scientific">Sagittula stellata (strain ATCC 700073 / DSM 11524 / E-37)</name>
    <dbReference type="NCBI Taxonomy" id="388399"/>
    <lineage>
        <taxon>Bacteria</taxon>
        <taxon>Pseudomonadati</taxon>
        <taxon>Pseudomonadota</taxon>
        <taxon>Alphaproteobacteria</taxon>
        <taxon>Rhodobacterales</taxon>
        <taxon>Roseobacteraceae</taxon>
        <taxon>Sagittula</taxon>
    </lineage>
</organism>
<gene>
    <name evidence="2" type="ORF">SSE37_05160</name>
</gene>
<keyword evidence="1" id="KW-0812">Transmembrane</keyword>